<dbReference type="EMBL" id="ATGI01000023">
    <property type="protein sequence ID" value="EPF73769.1"/>
    <property type="molecule type" value="Genomic_DNA"/>
</dbReference>
<sequence>MNIMHFIPNNFDLNLLIVFSALYKHRNVSHAAESLFISPSAFSHALNRLRSALQDPLFVRVDGEMKPTKIAEKIAPAIFDSLEILSTQLFNNEEFDYKKSSYKFSIAATEYTIFSILPSLIKRCRTLAPNISLKIIHESRENSFKNMQLGKIDFTIGYSEQVEELPKDLESFKCFKDKYVVVAPKGKYQSINLEEYIQANHIRINAWHEHNGIIDQSLKKIGLKRNIVVELPNIMSSPYLIEGSDLIITLPYKAAIVLQDFYSIEFFELPFRVPEYQVNIFSVKQDELNPAQTWLINQIKDLNWQ</sequence>
<gene>
    <name evidence="6" type="ORF">F945_01928</name>
</gene>
<evidence type="ECO:0000259" key="5">
    <source>
        <dbReference type="PROSITE" id="PS50931"/>
    </source>
</evidence>
<evidence type="ECO:0000313" key="6">
    <source>
        <dbReference type="EMBL" id="EPF73769.1"/>
    </source>
</evidence>
<dbReference type="eggNOG" id="COG0583">
    <property type="taxonomic scope" value="Bacteria"/>
</dbReference>
<protein>
    <recommendedName>
        <fullName evidence="5">HTH lysR-type domain-containing protein</fullName>
    </recommendedName>
</protein>
<dbReference type="PROSITE" id="PS50931">
    <property type="entry name" value="HTH_LYSR"/>
    <property type="match status" value="1"/>
</dbReference>
<dbReference type="GO" id="GO:0003700">
    <property type="term" value="F:DNA-binding transcription factor activity"/>
    <property type="evidence" value="ECO:0007669"/>
    <property type="project" value="InterPro"/>
</dbReference>
<comment type="caution">
    <text evidence="6">The sequence shown here is derived from an EMBL/GenBank/DDBJ whole genome shotgun (WGS) entry which is preliminary data.</text>
</comment>
<evidence type="ECO:0000313" key="7">
    <source>
        <dbReference type="Proteomes" id="UP000014568"/>
    </source>
</evidence>
<dbReference type="AlphaFoldDB" id="S3NHH1"/>
<dbReference type="InterPro" id="IPR036388">
    <property type="entry name" value="WH-like_DNA-bd_sf"/>
</dbReference>
<dbReference type="Gene3D" id="1.10.10.10">
    <property type="entry name" value="Winged helix-like DNA-binding domain superfamily/Winged helix DNA-binding domain"/>
    <property type="match status" value="1"/>
</dbReference>
<dbReference type="GO" id="GO:0003677">
    <property type="term" value="F:DNA binding"/>
    <property type="evidence" value="ECO:0007669"/>
    <property type="project" value="UniProtKB-KW"/>
</dbReference>
<dbReference type="HOGENOM" id="CLU_039613_39_0_6"/>
<comment type="similarity">
    <text evidence="1">Belongs to the LysR transcriptional regulatory family.</text>
</comment>
<dbReference type="Proteomes" id="UP000014568">
    <property type="component" value="Unassembled WGS sequence"/>
</dbReference>
<dbReference type="RefSeq" id="WP_016656335.1">
    <property type="nucleotide sequence ID" value="NZ_KE340353.1"/>
</dbReference>
<keyword evidence="7" id="KW-1185">Reference proteome</keyword>
<accession>S3NHH1</accession>
<proteinExistence type="inferred from homology"/>
<dbReference type="SUPFAM" id="SSF53850">
    <property type="entry name" value="Periplasmic binding protein-like II"/>
    <property type="match status" value="1"/>
</dbReference>
<evidence type="ECO:0000256" key="2">
    <source>
        <dbReference type="ARBA" id="ARBA00023015"/>
    </source>
</evidence>
<organism evidence="6 7">
    <name type="scientific">Acinetobacter rudis CIP 110305</name>
    <dbReference type="NCBI Taxonomy" id="421052"/>
    <lineage>
        <taxon>Bacteria</taxon>
        <taxon>Pseudomonadati</taxon>
        <taxon>Pseudomonadota</taxon>
        <taxon>Gammaproteobacteria</taxon>
        <taxon>Moraxellales</taxon>
        <taxon>Moraxellaceae</taxon>
        <taxon>Acinetobacter</taxon>
    </lineage>
</organism>
<dbReference type="InterPro" id="IPR005119">
    <property type="entry name" value="LysR_subst-bd"/>
</dbReference>
<dbReference type="InterPro" id="IPR000847">
    <property type="entry name" value="LysR_HTH_N"/>
</dbReference>
<dbReference type="PATRIC" id="fig|421052.3.peg.1883"/>
<dbReference type="SUPFAM" id="SSF46785">
    <property type="entry name" value="Winged helix' DNA-binding domain"/>
    <property type="match status" value="1"/>
</dbReference>
<dbReference type="InterPro" id="IPR050389">
    <property type="entry name" value="LysR-type_TF"/>
</dbReference>
<dbReference type="STRING" id="632955.GCA_000829675_03220"/>
<evidence type="ECO:0000256" key="1">
    <source>
        <dbReference type="ARBA" id="ARBA00009437"/>
    </source>
</evidence>
<keyword evidence="3" id="KW-0238">DNA-binding</keyword>
<keyword evidence="4" id="KW-0804">Transcription</keyword>
<keyword evidence="2" id="KW-0805">Transcription regulation</keyword>
<dbReference type="Pfam" id="PF00126">
    <property type="entry name" value="HTH_1"/>
    <property type="match status" value="1"/>
</dbReference>
<dbReference type="Pfam" id="PF03466">
    <property type="entry name" value="LysR_substrate"/>
    <property type="match status" value="1"/>
</dbReference>
<evidence type="ECO:0000256" key="4">
    <source>
        <dbReference type="ARBA" id="ARBA00023163"/>
    </source>
</evidence>
<dbReference type="InterPro" id="IPR036390">
    <property type="entry name" value="WH_DNA-bd_sf"/>
</dbReference>
<feature type="domain" description="HTH lysR-type" evidence="5">
    <location>
        <begin position="11"/>
        <end position="68"/>
    </location>
</feature>
<dbReference type="Gene3D" id="3.40.190.10">
    <property type="entry name" value="Periplasmic binding protein-like II"/>
    <property type="match status" value="2"/>
</dbReference>
<dbReference type="PANTHER" id="PTHR30118">
    <property type="entry name" value="HTH-TYPE TRANSCRIPTIONAL REGULATOR LEUO-RELATED"/>
    <property type="match status" value="1"/>
</dbReference>
<name>S3NHH1_9GAMM</name>
<evidence type="ECO:0000256" key="3">
    <source>
        <dbReference type="ARBA" id="ARBA00023125"/>
    </source>
</evidence>
<dbReference type="PANTHER" id="PTHR30118:SF15">
    <property type="entry name" value="TRANSCRIPTIONAL REGULATORY PROTEIN"/>
    <property type="match status" value="1"/>
</dbReference>
<reference evidence="6 7" key="1">
    <citation type="submission" date="2013-06" db="EMBL/GenBank/DDBJ databases">
        <title>The Genome Sequence of Acinetobacter rudis CIP 110305.</title>
        <authorList>
            <consortium name="The Broad Institute Genome Sequencing Platform"/>
            <consortium name="The Broad Institute Genome Sequencing Center for Infectious Disease"/>
            <person name="Cerqueira G."/>
            <person name="Feldgarden M."/>
            <person name="Courvalin P."/>
            <person name="Perichon B."/>
            <person name="Grillot-Courvalin C."/>
            <person name="Clermont D."/>
            <person name="Rocha E."/>
            <person name="Yoon E.-J."/>
            <person name="Nemec A."/>
            <person name="Young S.K."/>
            <person name="Zeng Q."/>
            <person name="Gargeya S."/>
            <person name="Fitzgerald M."/>
            <person name="Abouelleil A."/>
            <person name="Alvarado L."/>
            <person name="Berlin A.M."/>
            <person name="Chapman S.B."/>
            <person name="Dewar J."/>
            <person name="Goldberg J."/>
            <person name="Griggs A."/>
            <person name="Gujja S."/>
            <person name="Hansen M."/>
            <person name="Howarth C."/>
            <person name="Imamovic A."/>
            <person name="Larimer J."/>
            <person name="McCowan C."/>
            <person name="Murphy C."/>
            <person name="Pearson M."/>
            <person name="Priest M."/>
            <person name="Roberts A."/>
            <person name="Saif S."/>
            <person name="Shea T."/>
            <person name="Sykes S."/>
            <person name="Wortman J."/>
            <person name="Nusbaum C."/>
            <person name="Birren B."/>
        </authorList>
    </citation>
    <scope>NUCLEOTIDE SEQUENCE [LARGE SCALE GENOMIC DNA]</scope>
    <source>
        <strain evidence="6 7">CIP 110305</strain>
    </source>
</reference>